<evidence type="ECO:0000313" key="2">
    <source>
        <dbReference type="Proteomes" id="UP000033682"/>
    </source>
</evidence>
<keyword evidence="1" id="KW-0614">Plasmid</keyword>
<evidence type="ECO:0000313" key="1">
    <source>
        <dbReference type="EMBL" id="KJY59607.1"/>
    </source>
</evidence>
<dbReference type="RefSeq" id="WP_046308225.1">
    <property type="nucleotide sequence ID" value="NZ_KQ034005.1"/>
</dbReference>
<dbReference type="Proteomes" id="UP000033682">
    <property type="component" value="Unassembled WGS sequence"/>
</dbReference>
<keyword evidence="2" id="KW-1185">Reference proteome</keyword>
<sequence>MKTVDIDKVVPEVKKTWEEIREKFLPENIDVDLALFQHISDGISFTFRLPYAQYHHFEPVIELPIKMLDAKDMPLRKRLLKEIGEKLIEKIGKYKIAEEENCDFKNKNHYNNKALDHLHQDEDLLLDAAQAMVVGYRFPNYERDVDKNYRLLPGFTKDQFELIKVIYKKMVNRYDLKNNRIGRMAFDSSWQLGQPQKVALTFELKNGHHAFVINLFANQINKFASKFANKGYGNDEAIYFVIREYLQWEVERYNPLHEVDTSDDKNAAMLLPILEDEKASFKGIVSDLNSHSIIQQLH</sequence>
<dbReference type="HOGENOM" id="CLU_945903_0_0_9"/>
<dbReference type="EMBL" id="JXLG01000016">
    <property type="protein sequence ID" value="KJY59607.1"/>
    <property type="molecule type" value="Genomic_DNA"/>
</dbReference>
<protein>
    <submittedName>
        <fullName evidence="1">Uncharacterized protein</fullName>
    </submittedName>
</protein>
<organism evidence="1 2">
    <name type="scientific">Lactobacillus apis</name>
    <dbReference type="NCBI Taxonomy" id="303541"/>
    <lineage>
        <taxon>Bacteria</taxon>
        <taxon>Bacillati</taxon>
        <taxon>Bacillota</taxon>
        <taxon>Bacilli</taxon>
        <taxon>Lactobacillales</taxon>
        <taxon>Lactobacillaceae</taxon>
        <taxon>Lactobacillus</taxon>
    </lineage>
</organism>
<comment type="caution">
    <text evidence="1">The sequence shown here is derived from an EMBL/GenBank/DDBJ whole genome shotgun (WGS) entry which is preliminary data.</text>
</comment>
<dbReference type="PATRIC" id="fig|303541.3.peg.8"/>
<gene>
    <name evidence="1" type="ORF">JF72_14380</name>
</gene>
<name>A0A0F4LL86_9LACO</name>
<proteinExistence type="predicted"/>
<accession>A0A0F4LL86</accession>
<reference evidence="1 2" key="1">
    <citation type="submission" date="2015-01" db="EMBL/GenBank/DDBJ databases">
        <title>Comparative genomics of the lactic acid bacteria isolated from the honey bee gut.</title>
        <authorList>
            <person name="Ellegaard K.M."/>
            <person name="Tamarit D."/>
            <person name="Javelind E."/>
            <person name="Olofsson T."/>
            <person name="Andersson S.G."/>
            <person name="Vasquez A."/>
        </authorList>
    </citation>
    <scope>NUCLEOTIDE SEQUENCE [LARGE SCALE GENOMIC DNA]</scope>
    <source>
        <strain evidence="1 2">Hma11</strain>
        <plasmid evidence="1">pHma11p1</plasmid>
    </source>
</reference>
<dbReference type="AlphaFoldDB" id="A0A0F4LL86"/>
<geneLocation type="plasmid" evidence="1">
    <name>pHma11p1</name>
</geneLocation>